<keyword evidence="3" id="KW-1185">Reference proteome</keyword>
<evidence type="ECO:0000259" key="1">
    <source>
        <dbReference type="Pfam" id="PF01170"/>
    </source>
</evidence>
<accession>A0ABM8YMG1</accession>
<dbReference type="Proteomes" id="UP000789833">
    <property type="component" value="Unassembled WGS sequence"/>
</dbReference>
<gene>
    <name evidence="2" type="ORF">BACCIP111883_01705</name>
</gene>
<protein>
    <recommendedName>
        <fullName evidence="1">Ribosomal RNA large subunit methyltransferase K/L-like methyltransferase domain-containing protein</fullName>
    </recommendedName>
</protein>
<dbReference type="InterPro" id="IPR029063">
    <property type="entry name" value="SAM-dependent_MTases_sf"/>
</dbReference>
<comment type="caution">
    <text evidence="2">The sequence shown here is derived from an EMBL/GenBank/DDBJ whole genome shotgun (WGS) entry which is preliminary data.</text>
</comment>
<feature type="domain" description="Ribosomal RNA large subunit methyltransferase K/L-like methyltransferase" evidence="1">
    <location>
        <begin position="153"/>
        <end position="255"/>
    </location>
</feature>
<dbReference type="CDD" id="cd02440">
    <property type="entry name" value="AdoMet_MTases"/>
    <property type="match status" value="1"/>
</dbReference>
<reference evidence="2 3" key="1">
    <citation type="submission" date="2021-10" db="EMBL/GenBank/DDBJ databases">
        <authorList>
            <person name="Criscuolo A."/>
        </authorList>
    </citation>
    <scope>NUCLEOTIDE SEQUENCE [LARGE SCALE GENOMIC DNA]</scope>
    <source>
        <strain evidence="3">CIP 111883</strain>
    </source>
</reference>
<dbReference type="SUPFAM" id="SSF53335">
    <property type="entry name" value="S-adenosyl-L-methionine-dependent methyltransferases"/>
    <property type="match status" value="1"/>
</dbReference>
<dbReference type="PANTHER" id="PTHR14911">
    <property type="entry name" value="THUMP DOMAIN-CONTAINING"/>
    <property type="match status" value="1"/>
</dbReference>
<dbReference type="PANTHER" id="PTHR14911:SF13">
    <property type="entry name" value="TRNA (GUANINE(6)-N2)-METHYLTRANSFERASE THUMP3"/>
    <property type="match status" value="1"/>
</dbReference>
<evidence type="ECO:0000313" key="3">
    <source>
        <dbReference type="Proteomes" id="UP000789833"/>
    </source>
</evidence>
<organism evidence="2 3">
    <name type="scientific">Sutcliffiella rhizosphaerae</name>
    <dbReference type="NCBI Taxonomy" id="2880967"/>
    <lineage>
        <taxon>Bacteria</taxon>
        <taxon>Bacillati</taxon>
        <taxon>Bacillota</taxon>
        <taxon>Bacilli</taxon>
        <taxon>Bacillales</taxon>
        <taxon>Bacillaceae</taxon>
        <taxon>Sutcliffiella</taxon>
    </lineage>
</organism>
<dbReference type="Pfam" id="PF01170">
    <property type="entry name" value="UPF0020"/>
    <property type="match status" value="1"/>
</dbReference>
<dbReference type="EMBL" id="CAKJTJ010000007">
    <property type="protein sequence ID" value="CAG9620933.1"/>
    <property type="molecule type" value="Genomic_DNA"/>
</dbReference>
<dbReference type="InterPro" id="IPR000241">
    <property type="entry name" value="RlmKL-like_Mtase"/>
</dbReference>
<name>A0ABM8YMG1_9BACI</name>
<sequence>MSNSYIYTFGYSKDECSLSHLEMRSFFGKETDDNILKSTISIDPSRSPFIRERIEVVYEGETLQEIISQVAQINMLGRSFKVIFSKINDRDESTAIAYKERREIERVIGWEIEGKADVHQPDHTFGMATLNGRWYFGHYQKNEAIWQKHVKKPREYSTALSSKIARTIVNIGIPHDTKGVRAIDPCCGIGTVLVEAHSMGINIEGRDINPLVAVGARENMEYFGFQGRVTLGAIADVTEKYDVAIIDLPYNLYTHITRDEQDDIIKQTRRISQKAIIITIEDMDDLVKGAGFQIVDRGVTLKGNFKREILVCQ</sequence>
<dbReference type="Gene3D" id="3.40.50.150">
    <property type="entry name" value="Vaccinia Virus protein VP39"/>
    <property type="match status" value="1"/>
</dbReference>
<proteinExistence type="predicted"/>
<evidence type="ECO:0000313" key="2">
    <source>
        <dbReference type="EMBL" id="CAG9620933.1"/>
    </source>
</evidence>